<keyword evidence="3 5" id="KW-0067">ATP-binding</keyword>
<dbReference type="STRING" id="1121305.CLCOL_21160"/>
<dbReference type="PATRIC" id="fig|1121305.3.peg.2117"/>
<proteinExistence type="predicted"/>
<sequence>MAKGADKMVKKEGNIVIKDLSCEFTDHENNKILALDRVNMEIQSGEFVSIVGPSGCGKSTLLRIIAGLQKQTSGTVFLDGAEIQGPSYERGLVFQNPNLFPWLNIYDNIGSGLVARKLYHKKKDEIDKYIELVGLKGFEKAYPHQLSGGMAQRAAIARALVNHPKVLLLDEPLGALDAFTRMYMQDELIRIWQERKNTMILITHDVDEAVYLSDKIVVMSPRPGKVHHIIKVDMKHKRKRNQPEFIFLRNKILQLLNFVQEEEKQPEYYI</sequence>
<evidence type="ECO:0000313" key="5">
    <source>
        <dbReference type="EMBL" id="KYH28163.1"/>
    </source>
</evidence>
<dbReference type="PANTHER" id="PTHR42788">
    <property type="entry name" value="TAURINE IMPORT ATP-BINDING PROTEIN-RELATED"/>
    <property type="match status" value="1"/>
</dbReference>
<dbReference type="InterPro" id="IPR003593">
    <property type="entry name" value="AAA+_ATPase"/>
</dbReference>
<dbReference type="InterPro" id="IPR050166">
    <property type="entry name" value="ABC_transporter_ATP-bind"/>
</dbReference>
<dbReference type="Gene3D" id="3.40.50.300">
    <property type="entry name" value="P-loop containing nucleotide triphosphate hydrolases"/>
    <property type="match status" value="1"/>
</dbReference>
<dbReference type="PANTHER" id="PTHR42788:SF13">
    <property type="entry name" value="ALIPHATIC SULFONATES IMPORT ATP-BINDING PROTEIN SSUB"/>
    <property type="match status" value="1"/>
</dbReference>
<evidence type="ECO:0000256" key="3">
    <source>
        <dbReference type="ARBA" id="ARBA00022840"/>
    </source>
</evidence>
<dbReference type="PROSITE" id="PS00211">
    <property type="entry name" value="ABC_TRANSPORTER_1"/>
    <property type="match status" value="1"/>
</dbReference>
<dbReference type="SUPFAM" id="SSF52540">
    <property type="entry name" value="P-loop containing nucleoside triphosphate hydrolases"/>
    <property type="match status" value="1"/>
</dbReference>
<dbReference type="InterPro" id="IPR017871">
    <property type="entry name" value="ABC_transporter-like_CS"/>
</dbReference>
<dbReference type="PROSITE" id="PS50893">
    <property type="entry name" value="ABC_TRANSPORTER_2"/>
    <property type="match status" value="1"/>
</dbReference>
<dbReference type="Proteomes" id="UP000075374">
    <property type="component" value="Unassembled WGS sequence"/>
</dbReference>
<dbReference type="AlphaFoldDB" id="A0A151AKK1"/>
<gene>
    <name evidence="5" type="primary">ssuB</name>
    <name evidence="5" type="ORF">CLCOL_21160</name>
</gene>
<name>A0A151AKK1_9CLOT</name>
<reference evidence="5 6" key="1">
    <citation type="submission" date="2016-02" db="EMBL/GenBank/DDBJ databases">
        <title>Genome sequence of Clostridium colicanis DSM 13634.</title>
        <authorList>
            <person name="Poehlein A."/>
            <person name="Daniel R."/>
        </authorList>
    </citation>
    <scope>NUCLEOTIDE SEQUENCE [LARGE SCALE GENOMIC DNA]</scope>
    <source>
        <strain evidence="5 6">DSM 13634</strain>
    </source>
</reference>
<dbReference type="CDD" id="cd03293">
    <property type="entry name" value="ABC_NrtD_SsuB_transporters"/>
    <property type="match status" value="1"/>
</dbReference>
<evidence type="ECO:0000313" key="6">
    <source>
        <dbReference type="Proteomes" id="UP000075374"/>
    </source>
</evidence>
<feature type="domain" description="ABC transporter" evidence="4">
    <location>
        <begin position="15"/>
        <end position="248"/>
    </location>
</feature>
<keyword evidence="5" id="KW-0378">Hydrolase</keyword>
<keyword evidence="2" id="KW-0547">Nucleotide-binding</keyword>
<accession>A0A151AKK1</accession>
<dbReference type="EC" id="3.6.3.-" evidence="5"/>
<dbReference type="InterPro" id="IPR027417">
    <property type="entry name" value="P-loop_NTPase"/>
</dbReference>
<dbReference type="GO" id="GO:0005524">
    <property type="term" value="F:ATP binding"/>
    <property type="evidence" value="ECO:0007669"/>
    <property type="project" value="UniProtKB-KW"/>
</dbReference>
<keyword evidence="6" id="KW-1185">Reference proteome</keyword>
<keyword evidence="1" id="KW-0813">Transport</keyword>
<dbReference type="InterPro" id="IPR003439">
    <property type="entry name" value="ABC_transporter-like_ATP-bd"/>
</dbReference>
<evidence type="ECO:0000256" key="2">
    <source>
        <dbReference type="ARBA" id="ARBA00022741"/>
    </source>
</evidence>
<organism evidence="5 6">
    <name type="scientific">Clostridium colicanis DSM 13634</name>
    <dbReference type="NCBI Taxonomy" id="1121305"/>
    <lineage>
        <taxon>Bacteria</taxon>
        <taxon>Bacillati</taxon>
        <taxon>Bacillota</taxon>
        <taxon>Clostridia</taxon>
        <taxon>Eubacteriales</taxon>
        <taxon>Clostridiaceae</taxon>
        <taxon>Clostridium</taxon>
    </lineage>
</organism>
<protein>
    <submittedName>
        <fullName evidence="5">Aliphatic sulfonates import ATP-binding protein SsuB</fullName>
        <ecNumber evidence="5">3.6.3.-</ecNumber>
    </submittedName>
</protein>
<dbReference type="SMART" id="SM00382">
    <property type="entry name" value="AAA"/>
    <property type="match status" value="1"/>
</dbReference>
<comment type="caution">
    <text evidence="5">The sequence shown here is derived from an EMBL/GenBank/DDBJ whole genome shotgun (WGS) entry which is preliminary data.</text>
</comment>
<evidence type="ECO:0000259" key="4">
    <source>
        <dbReference type="PROSITE" id="PS50893"/>
    </source>
</evidence>
<dbReference type="EMBL" id="LTBB01000012">
    <property type="protein sequence ID" value="KYH28163.1"/>
    <property type="molecule type" value="Genomic_DNA"/>
</dbReference>
<dbReference type="Pfam" id="PF00005">
    <property type="entry name" value="ABC_tran"/>
    <property type="match status" value="1"/>
</dbReference>
<dbReference type="GO" id="GO:0016887">
    <property type="term" value="F:ATP hydrolysis activity"/>
    <property type="evidence" value="ECO:0007669"/>
    <property type="project" value="InterPro"/>
</dbReference>
<evidence type="ECO:0000256" key="1">
    <source>
        <dbReference type="ARBA" id="ARBA00022448"/>
    </source>
</evidence>